<sequence length="97" mass="10905">MAIKTLAFAGVLSLLSFESFAAMDIAEYEMRAYQDNGSSGRCARGYPISYTELKQRIDWAYSRGLITERASYWGKAYGYYPVVDFFADRVVAVCRGA</sequence>
<dbReference type="RefSeq" id="WP_211009170.1">
    <property type="nucleotide sequence ID" value="NZ_JASJUT010000001.1"/>
</dbReference>
<evidence type="ECO:0000256" key="1">
    <source>
        <dbReference type="SAM" id="SignalP"/>
    </source>
</evidence>
<gene>
    <name evidence="2" type="ORF">QNM18_03425</name>
</gene>
<feature type="chain" id="PRO_5047373819" description="DUF4148 domain-containing protein" evidence="1">
    <location>
        <begin position="22"/>
        <end position="97"/>
    </location>
</feature>
<name>A0ABT7EGF0_9GAMM</name>
<organism evidence="2 3">
    <name type="scientific">Pseudoalteromonas obscura</name>
    <dbReference type="NCBI Taxonomy" id="3048491"/>
    <lineage>
        <taxon>Bacteria</taxon>
        <taxon>Pseudomonadati</taxon>
        <taxon>Pseudomonadota</taxon>
        <taxon>Gammaproteobacteria</taxon>
        <taxon>Alteromonadales</taxon>
        <taxon>Pseudoalteromonadaceae</taxon>
        <taxon>Pseudoalteromonas</taxon>
    </lineage>
</organism>
<dbReference type="EMBL" id="JASJUT010000001">
    <property type="protein sequence ID" value="MDK2594121.1"/>
    <property type="molecule type" value="Genomic_DNA"/>
</dbReference>
<dbReference type="Proteomes" id="UP001231915">
    <property type="component" value="Unassembled WGS sequence"/>
</dbReference>
<keyword evidence="1" id="KW-0732">Signal</keyword>
<evidence type="ECO:0000313" key="3">
    <source>
        <dbReference type="Proteomes" id="UP001231915"/>
    </source>
</evidence>
<comment type="caution">
    <text evidence="2">The sequence shown here is derived from an EMBL/GenBank/DDBJ whole genome shotgun (WGS) entry which is preliminary data.</text>
</comment>
<evidence type="ECO:0008006" key="4">
    <source>
        <dbReference type="Google" id="ProtNLM"/>
    </source>
</evidence>
<accession>A0ABT7EGF0</accession>
<keyword evidence="3" id="KW-1185">Reference proteome</keyword>
<evidence type="ECO:0000313" key="2">
    <source>
        <dbReference type="EMBL" id="MDK2594121.1"/>
    </source>
</evidence>
<feature type="signal peptide" evidence="1">
    <location>
        <begin position="1"/>
        <end position="21"/>
    </location>
</feature>
<proteinExistence type="predicted"/>
<reference evidence="2 3" key="1">
    <citation type="submission" date="2023-05" db="EMBL/GenBank/DDBJ databases">
        <title>Pseudoalteromonas ardens sp. nov., Pseudoalteromonas obscura sp. nov., and Pseudoalteromonas umbrosa sp. nov., isolated from the coral Montipora capitata.</title>
        <authorList>
            <person name="Thomas E.M."/>
            <person name="Smith E.M."/>
            <person name="Papke E."/>
            <person name="Shlafstein M.D."/>
            <person name="Oline D.K."/>
            <person name="Videau P."/>
            <person name="Saw J.H."/>
            <person name="Strangman W.K."/>
            <person name="Ushijima B."/>
        </authorList>
    </citation>
    <scope>NUCLEOTIDE SEQUENCE [LARGE SCALE GENOMIC DNA]</scope>
    <source>
        <strain evidence="2 3">P94</strain>
    </source>
</reference>
<protein>
    <recommendedName>
        <fullName evidence="4">DUF4148 domain-containing protein</fullName>
    </recommendedName>
</protein>